<dbReference type="SUPFAM" id="SSF46955">
    <property type="entry name" value="Putative DNA-binding domain"/>
    <property type="match status" value="1"/>
</dbReference>
<dbReference type="Gene3D" id="1.10.10.10">
    <property type="entry name" value="Winged helix-like DNA-binding domain superfamily/Winged helix DNA-binding domain"/>
    <property type="match status" value="1"/>
</dbReference>
<dbReference type="InterPro" id="IPR010093">
    <property type="entry name" value="SinI_DNA-bd"/>
</dbReference>
<organism evidence="2 3">
    <name type="scientific">Flavobacterium chuncheonense</name>
    <dbReference type="NCBI Taxonomy" id="2026653"/>
    <lineage>
        <taxon>Bacteria</taxon>
        <taxon>Pseudomonadati</taxon>
        <taxon>Bacteroidota</taxon>
        <taxon>Flavobacteriia</taxon>
        <taxon>Flavobacteriales</taxon>
        <taxon>Flavobacteriaceae</taxon>
        <taxon>Flavobacterium</taxon>
    </lineage>
</organism>
<dbReference type="InterPro" id="IPR036388">
    <property type="entry name" value="WH-like_DNA-bd_sf"/>
</dbReference>
<dbReference type="RefSeq" id="WP_379810731.1">
    <property type="nucleotide sequence ID" value="NZ_JBHUPC010000012.1"/>
</dbReference>
<keyword evidence="3" id="KW-1185">Reference proteome</keyword>
<dbReference type="EMBL" id="JBHUPC010000012">
    <property type="protein sequence ID" value="MFD2891180.1"/>
    <property type="molecule type" value="Genomic_DNA"/>
</dbReference>
<dbReference type="InterPro" id="IPR041657">
    <property type="entry name" value="HTH_17"/>
</dbReference>
<sequence length="115" mass="13223">MNPKIYMLCDEGIKVLAEQIAEKVKIELQNTTTVTPEEKFLNIDELSKFIGLTKPTIYGHVHRNSIPFIKKGKMLRFSKSDILNWLKEGKSQSKNQLDATVDQYLANNPFLNLKK</sequence>
<feature type="domain" description="Helix-turn-helix" evidence="1">
    <location>
        <begin position="40"/>
        <end position="89"/>
    </location>
</feature>
<dbReference type="NCBIfam" id="TIGR01764">
    <property type="entry name" value="excise"/>
    <property type="match status" value="1"/>
</dbReference>
<protein>
    <submittedName>
        <fullName evidence="2">Helix-turn-helix domain-containing protein</fullName>
    </submittedName>
</protein>
<comment type="caution">
    <text evidence="2">The sequence shown here is derived from an EMBL/GenBank/DDBJ whole genome shotgun (WGS) entry which is preliminary data.</text>
</comment>
<dbReference type="Proteomes" id="UP001597534">
    <property type="component" value="Unassembled WGS sequence"/>
</dbReference>
<reference evidence="3" key="1">
    <citation type="journal article" date="2019" name="Int. J. Syst. Evol. Microbiol.">
        <title>The Global Catalogue of Microorganisms (GCM) 10K type strain sequencing project: providing services to taxonomists for standard genome sequencing and annotation.</title>
        <authorList>
            <consortium name="The Broad Institute Genomics Platform"/>
            <consortium name="The Broad Institute Genome Sequencing Center for Infectious Disease"/>
            <person name="Wu L."/>
            <person name="Ma J."/>
        </authorList>
    </citation>
    <scope>NUCLEOTIDE SEQUENCE [LARGE SCALE GENOMIC DNA]</scope>
    <source>
        <strain evidence="3">KCTC 22671</strain>
    </source>
</reference>
<name>A0ABW5YJP1_9FLAO</name>
<proteinExistence type="predicted"/>
<evidence type="ECO:0000313" key="2">
    <source>
        <dbReference type="EMBL" id="MFD2891180.1"/>
    </source>
</evidence>
<evidence type="ECO:0000313" key="3">
    <source>
        <dbReference type="Proteomes" id="UP001597534"/>
    </source>
</evidence>
<gene>
    <name evidence="2" type="ORF">ACFS5J_04040</name>
</gene>
<evidence type="ECO:0000259" key="1">
    <source>
        <dbReference type="Pfam" id="PF12728"/>
    </source>
</evidence>
<accession>A0ABW5YJP1</accession>
<dbReference type="Pfam" id="PF12728">
    <property type="entry name" value="HTH_17"/>
    <property type="match status" value="1"/>
</dbReference>
<dbReference type="InterPro" id="IPR009061">
    <property type="entry name" value="DNA-bd_dom_put_sf"/>
</dbReference>